<feature type="compositionally biased region" description="Polar residues" evidence="1">
    <location>
        <begin position="300"/>
        <end position="309"/>
    </location>
</feature>
<gene>
    <name evidence="3" type="ORF">LSTR_LSTR008435</name>
</gene>
<comment type="caution">
    <text evidence="3">The sequence shown here is derived from an EMBL/GenBank/DDBJ whole genome shotgun (WGS) entry which is preliminary data.</text>
</comment>
<feature type="compositionally biased region" description="Basic and acidic residues" evidence="1">
    <location>
        <begin position="274"/>
        <end position="287"/>
    </location>
</feature>
<feature type="compositionally biased region" description="Polar residues" evidence="1">
    <location>
        <begin position="658"/>
        <end position="667"/>
    </location>
</feature>
<organism evidence="3 4">
    <name type="scientific">Laodelphax striatellus</name>
    <name type="common">Small brown planthopper</name>
    <name type="synonym">Delphax striatella</name>
    <dbReference type="NCBI Taxonomy" id="195883"/>
    <lineage>
        <taxon>Eukaryota</taxon>
        <taxon>Metazoa</taxon>
        <taxon>Ecdysozoa</taxon>
        <taxon>Arthropoda</taxon>
        <taxon>Hexapoda</taxon>
        <taxon>Insecta</taxon>
        <taxon>Pterygota</taxon>
        <taxon>Neoptera</taxon>
        <taxon>Paraneoptera</taxon>
        <taxon>Hemiptera</taxon>
        <taxon>Auchenorrhyncha</taxon>
        <taxon>Fulgoroidea</taxon>
        <taxon>Delphacidae</taxon>
        <taxon>Criomorphinae</taxon>
        <taxon>Laodelphax</taxon>
    </lineage>
</organism>
<dbReference type="OrthoDB" id="10669814at2759"/>
<feature type="chain" id="PRO_5019767653" evidence="2">
    <location>
        <begin position="21"/>
        <end position="1887"/>
    </location>
</feature>
<feature type="region of interest" description="Disordered" evidence="1">
    <location>
        <begin position="1017"/>
        <end position="1064"/>
    </location>
</feature>
<evidence type="ECO:0000313" key="3">
    <source>
        <dbReference type="EMBL" id="RZF49149.1"/>
    </source>
</evidence>
<keyword evidence="4" id="KW-1185">Reference proteome</keyword>
<proteinExistence type="predicted"/>
<feature type="region of interest" description="Disordered" evidence="1">
    <location>
        <begin position="252"/>
        <end position="309"/>
    </location>
</feature>
<feature type="region of interest" description="Disordered" evidence="1">
    <location>
        <begin position="658"/>
        <end position="682"/>
    </location>
</feature>
<reference evidence="3 4" key="1">
    <citation type="journal article" date="2017" name="Gigascience">
        <title>Genome sequence of the small brown planthopper, Laodelphax striatellus.</title>
        <authorList>
            <person name="Zhu J."/>
            <person name="Jiang F."/>
            <person name="Wang X."/>
            <person name="Yang P."/>
            <person name="Bao Y."/>
            <person name="Zhao W."/>
            <person name="Wang W."/>
            <person name="Lu H."/>
            <person name="Wang Q."/>
            <person name="Cui N."/>
            <person name="Li J."/>
            <person name="Chen X."/>
            <person name="Luo L."/>
            <person name="Yu J."/>
            <person name="Kang L."/>
            <person name="Cui F."/>
        </authorList>
    </citation>
    <scope>NUCLEOTIDE SEQUENCE [LARGE SCALE GENOMIC DNA]</scope>
    <source>
        <strain evidence="3">Lst14</strain>
    </source>
</reference>
<feature type="compositionally biased region" description="Polar residues" evidence="1">
    <location>
        <begin position="1032"/>
        <end position="1050"/>
    </location>
</feature>
<feature type="signal peptide" evidence="2">
    <location>
        <begin position="1"/>
        <end position="20"/>
    </location>
</feature>
<feature type="region of interest" description="Disordered" evidence="1">
    <location>
        <begin position="358"/>
        <end position="393"/>
    </location>
</feature>
<feature type="compositionally biased region" description="Polar residues" evidence="1">
    <location>
        <begin position="359"/>
        <end position="370"/>
    </location>
</feature>
<sequence>MSGWFRRILYFLCILEISSANPTRAPDVIKDEEEIKFQNKLPEDTLELETGVVRRPLNVTNHRIDQLGNSQSPSREDGKHHCPFCKYASNIGASIENQELDSDSAQPYLIIGNIKPVTGETNIITEEDVPQDTNSTWNPQNEIKAILKVPDGSSNGKEYKRCTHSDSVLGGSSQKTELHNLLNNPEVSNNIDFSCCNTLRKILLHALRLEGKCLCSEPRATSPIINITAIKDNDFEKEIIRQEFPPIFIRQQQNTPPKLIDQEKGAGNNLLGKGDTKTIKHNKENRESNSPGTQDEKDNITSFGSGIQDLKTNSNESAVTLNSIHNTSQITDGKIEGYNTNHEKNIDVKQLIVEEDNELSTPLENNTSITETRKQSEPSSEAEEEHVNTSSELSSVNTFATVVPPAGENGVNYSSIKPNVKLEQVSKEYPRESVTKVNYTSTDNTNNGTLGLNVDQVIYNNSLKEELNGNKEKIDHFYNVENYYTTESFLLVMENKELNSTNIPDNLTEMNMQFSEGSTQSNQEQTQVIETQTLNSMIINNYNDSDIIFKEEANQIDGDSLETPAINKDLLQSKSGNHLLENELFLLEREEMFLAENESSTAMIEDRNNFSTTNHTEYWPDVNSMSTTAYELGHHLEIENLLLEPKHNTINTILLTAGPSISPTNLPELSEEPSGENKTQLQDEYKDSQNILKNSHSLDEGGRPSKMPYEDAEILEQTMFQQNTSTDTPINNENFNLTRENYAEISSIDSPRNFTHTQISPRQNSFYNELMVQQTSTTENFIGNKITERVTDITSRDFSPGFEVESLTTESILQEKSSTPGLEVSSVTAKSTSYETTNTELLMENQMPSLSTENTLSINSSDCFKNNKQSSSEEYALGTEYSQYADSDFTTGKPSEIRMSDPIEYNHELIPGEIENISQQSQKAKNVPPNGLEQGNYILGSIQTKSSQTQPTNNHLEGEMMNLATESPSVIKLSDSLGNSRLEETTKIDHQSRNSQDILSEELQQSNNILSLIQTESAQTQTTENPLGREVSTLTTGIPSDIGFNNSMKNNPPGETENMEQLKSGQTENMEQLKRGQIILSGSPEPDNYILGSIQTSEVESSTFPTEHVSTLAYLDMNIGTVATDTSLSSQFKGDKTNQNQHYIFSSAETTTSEVLLSTDKIDKNEVSHETSTGIDYEMDNAEDILKSLIDGFKKTHLSENSEDKNLTDNTEITLMETSTSVTLLESIKELEFSNKPNNEVPINIGTYTDQSKSIKHNFDFDSSADNVESILQNVQISSTSTDDVFLESTTMSSDNVTPTKMSSDDIPATSTSISNITGIQHSSEMNNTLKSHVNFVDYDKYLAVINELHKFSTDNQSTEFESLRDSDSASTLPPYSSFQILNKKDTTAESSLSAINLFTPRPIDDDDDDELTLMSQKSESTSAEAEHEKGSDKGVRQNLQDISNPNFVSLLPNDLQTAITNTIDQKSEFDISNTFPAKTTKISIWNNVTPVISDTSSNLRQSLSSRVEPQVNKLNSTDLEEEILSTGNYIVHHVNVSMNDSYEDLNKNLQVTSNTNLHSGNMMLEEFETTTMNTKHLEDNHRDLSFGYPTSKLSEGSKLIESTTIELLKSDNENTDSTQTEISDIHSPLIVCLPQEDSHQLNTDLLGSRFFIQNEANIIELDLVRRNVGLCGCPHNSYELKPKSRVSKADMNLLKSLEGQHISMILRRADKIPDKTADNYETTTGNYYLQEEYLDLDKKKMEMSEITPVKLDANDDKSGNQVLGNKHVGNNKESEEKHSCNCQCLGNLNPTKVMLENKKESQYPRSKDIDRGQERSRKSQIKKLEPESIMKLDKVKSDHEEGANYKRKYNRGRQHSRRLNFPIMVDKDLLKRFNSVYRPYNYFRRS</sequence>
<feature type="region of interest" description="Disordered" evidence="1">
    <location>
        <begin position="1752"/>
        <end position="1779"/>
    </location>
</feature>
<accession>A0A482XV64</accession>
<dbReference type="Proteomes" id="UP000291343">
    <property type="component" value="Unassembled WGS sequence"/>
</dbReference>
<evidence type="ECO:0000313" key="4">
    <source>
        <dbReference type="Proteomes" id="UP000291343"/>
    </source>
</evidence>
<name>A0A482XV64_LAOST</name>
<feature type="region of interest" description="Disordered" evidence="1">
    <location>
        <begin position="1797"/>
        <end position="1823"/>
    </location>
</feature>
<evidence type="ECO:0000256" key="1">
    <source>
        <dbReference type="SAM" id="MobiDB-lite"/>
    </source>
</evidence>
<evidence type="ECO:0000256" key="2">
    <source>
        <dbReference type="SAM" id="SignalP"/>
    </source>
</evidence>
<feature type="compositionally biased region" description="Basic and acidic residues" evidence="1">
    <location>
        <begin position="1425"/>
        <end position="1436"/>
    </location>
</feature>
<protein>
    <submittedName>
        <fullName evidence="3">Uncharacterized protein</fullName>
    </submittedName>
</protein>
<dbReference type="InParanoid" id="A0A482XV64"/>
<keyword evidence="2" id="KW-0732">Signal</keyword>
<dbReference type="EMBL" id="QKKF02000377">
    <property type="protein sequence ID" value="RZF49149.1"/>
    <property type="molecule type" value="Genomic_DNA"/>
</dbReference>
<feature type="region of interest" description="Disordered" evidence="1">
    <location>
        <begin position="1416"/>
        <end position="1440"/>
    </location>
</feature>
<dbReference type="STRING" id="195883.A0A482XV64"/>